<name>A0A5C6S5R1_9RHOB</name>
<evidence type="ECO:0000313" key="2">
    <source>
        <dbReference type="EMBL" id="TXB69321.1"/>
    </source>
</evidence>
<dbReference type="Gene3D" id="2.40.70.10">
    <property type="entry name" value="Acid Proteases"/>
    <property type="match status" value="1"/>
</dbReference>
<organism evidence="2 3">
    <name type="scientific">Paracoccus aurantiacus</name>
    <dbReference type="NCBI Taxonomy" id="2599412"/>
    <lineage>
        <taxon>Bacteria</taxon>
        <taxon>Pseudomonadati</taxon>
        <taxon>Pseudomonadota</taxon>
        <taxon>Alphaproteobacteria</taxon>
        <taxon>Rhodobacterales</taxon>
        <taxon>Paracoccaceae</taxon>
        <taxon>Paracoccus</taxon>
    </lineage>
</organism>
<comment type="caution">
    <text evidence="2">The sequence shown here is derived from an EMBL/GenBank/DDBJ whole genome shotgun (WGS) entry which is preliminary data.</text>
</comment>
<keyword evidence="1" id="KW-0812">Transmembrane</keyword>
<dbReference type="GO" id="GO:0004190">
    <property type="term" value="F:aspartic-type endopeptidase activity"/>
    <property type="evidence" value="ECO:0007669"/>
    <property type="project" value="InterPro"/>
</dbReference>
<reference evidence="2 3" key="1">
    <citation type="submission" date="2019-08" db="EMBL/GenBank/DDBJ databases">
        <authorList>
            <person name="Ye J."/>
        </authorList>
    </citation>
    <scope>NUCLEOTIDE SEQUENCE [LARGE SCALE GENOMIC DNA]</scope>
    <source>
        <strain evidence="2 3">TK008</strain>
    </source>
</reference>
<protein>
    <submittedName>
        <fullName evidence="2">TIGR02281 family clan AA aspartic protease</fullName>
        <ecNumber evidence="2">3.4.23.-</ecNumber>
    </submittedName>
</protein>
<dbReference type="InterPro" id="IPR001969">
    <property type="entry name" value="Aspartic_peptidase_AS"/>
</dbReference>
<keyword evidence="2" id="KW-0378">Hydrolase</keyword>
<dbReference type="AlphaFoldDB" id="A0A5C6S5R1"/>
<dbReference type="OrthoDB" id="7595324at2"/>
<dbReference type="InterPro" id="IPR011969">
    <property type="entry name" value="Clan_AA_Asp_peptidase_C"/>
</dbReference>
<evidence type="ECO:0000256" key="1">
    <source>
        <dbReference type="SAM" id="Phobius"/>
    </source>
</evidence>
<keyword evidence="1" id="KW-1133">Transmembrane helix</keyword>
<dbReference type="GO" id="GO:0006508">
    <property type="term" value="P:proteolysis"/>
    <property type="evidence" value="ECO:0007669"/>
    <property type="project" value="UniProtKB-KW"/>
</dbReference>
<gene>
    <name evidence="2" type="ORF">FQV27_10230</name>
</gene>
<dbReference type="EMBL" id="VOPL01000003">
    <property type="protein sequence ID" value="TXB69321.1"/>
    <property type="molecule type" value="Genomic_DNA"/>
</dbReference>
<accession>A0A5C6S5R1</accession>
<dbReference type="Proteomes" id="UP000321562">
    <property type="component" value="Unassembled WGS sequence"/>
</dbReference>
<dbReference type="CDD" id="cd05483">
    <property type="entry name" value="retropepsin_like_bacteria"/>
    <property type="match status" value="1"/>
</dbReference>
<keyword evidence="1" id="KW-0472">Membrane</keyword>
<feature type="transmembrane region" description="Helical" evidence="1">
    <location>
        <begin position="36"/>
        <end position="54"/>
    </location>
</feature>
<dbReference type="EC" id="3.4.23.-" evidence="2"/>
<sequence length="190" mass="21103">MNDQWPRIAYLVLLLLAVGGYLLTEMRQDFSKSLRQMLAWGLIFLGLIAGFGLWDDIRRDVAPPQMVEGNRIELPMSGDGHFYIDLRLNGTNVEFIVDTGASDIALTRRDAERIGLELDELSYSGIAYTANGVVSTAPVSIALIEIGEITDENVRADVVEGDLDTSLLGMSYLRRFARVGFEGETMVLER</sequence>
<dbReference type="InterPro" id="IPR034122">
    <property type="entry name" value="Retropepsin-like_bacterial"/>
</dbReference>
<dbReference type="SUPFAM" id="SSF50630">
    <property type="entry name" value="Acid proteases"/>
    <property type="match status" value="1"/>
</dbReference>
<proteinExistence type="predicted"/>
<dbReference type="NCBIfam" id="TIGR02281">
    <property type="entry name" value="clan_AA_DTGA"/>
    <property type="match status" value="1"/>
</dbReference>
<keyword evidence="2" id="KW-0645">Protease</keyword>
<dbReference type="InterPro" id="IPR021109">
    <property type="entry name" value="Peptidase_aspartic_dom_sf"/>
</dbReference>
<keyword evidence="3" id="KW-1185">Reference proteome</keyword>
<dbReference type="PROSITE" id="PS00141">
    <property type="entry name" value="ASP_PROTEASE"/>
    <property type="match status" value="1"/>
</dbReference>
<feature type="transmembrane region" description="Helical" evidence="1">
    <location>
        <begin position="6"/>
        <end position="24"/>
    </location>
</feature>
<dbReference type="Pfam" id="PF13975">
    <property type="entry name" value="gag-asp_proteas"/>
    <property type="match status" value="1"/>
</dbReference>
<evidence type="ECO:0000313" key="3">
    <source>
        <dbReference type="Proteomes" id="UP000321562"/>
    </source>
</evidence>
<dbReference type="RefSeq" id="WP_147098018.1">
    <property type="nucleotide sequence ID" value="NZ_JBHUFH010000011.1"/>
</dbReference>